<dbReference type="EMBL" id="QNRF01000004">
    <property type="protein sequence ID" value="RBO83363.1"/>
    <property type="molecule type" value="Genomic_DNA"/>
</dbReference>
<accession>A0A366CZX3</accession>
<sequence length="183" mass="21531">MLHAFSMLSDRYFLKETKLFLIEYLLSVIQQLKRAGINTEFTYEQYNLTKLYSEIASGKNVSEKRRVNSQVEFEQTQGALQFILKELRSLLNGNSMSRVMIRHHIGLVRFTYSLAYRDHLVSQAKQDLEHERRSRALEKYRLALTVMDKHSTLGLARKESSRLQNMILDVEEALLDKKEENKE</sequence>
<evidence type="ECO:0000313" key="1">
    <source>
        <dbReference type="EMBL" id="RBO83363.1"/>
    </source>
</evidence>
<reference evidence="1 2" key="1">
    <citation type="submission" date="2018-06" db="EMBL/GenBank/DDBJ databases">
        <title>Genomic Encyclopedia of Type Strains, Phase III (KMG-III): the genomes of soil and plant-associated and newly described type strains.</title>
        <authorList>
            <person name="Whitman W."/>
        </authorList>
    </citation>
    <scope>NUCLEOTIDE SEQUENCE [LARGE SCALE GENOMIC DNA]</scope>
    <source>
        <strain evidence="1 2">CECT 7732</strain>
    </source>
</reference>
<comment type="caution">
    <text evidence="1">The sequence shown here is derived from an EMBL/GenBank/DDBJ whole genome shotgun (WGS) entry which is preliminary data.</text>
</comment>
<protein>
    <submittedName>
        <fullName evidence="1">Uncharacterized protein</fullName>
    </submittedName>
</protein>
<organism evidence="1 2">
    <name type="scientific">Marinomonas aquiplantarum</name>
    <dbReference type="NCBI Taxonomy" id="491951"/>
    <lineage>
        <taxon>Bacteria</taxon>
        <taxon>Pseudomonadati</taxon>
        <taxon>Pseudomonadota</taxon>
        <taxon>Gammaproteobacteria</taxon>
        <taxon>Oceanospirillales</taxon>
        <taxon>Oceanospirillaceae</taxon>
        <taxon>Marinomonas</taxon>
    </lineage>
</organism>
<name>A0A366CZX3_9GAMM</name>
<dbReference type="AlphaFoldDB" id="A0A366CZX3"/>
<dbReference type="Proteomes" id="UP000252086">
    <property type="component" value="Unassembled WGS sequence"/>
</dbReference>
<proteinExistence type="predicted"/>
<gene>
    <name evidence="1" type="ORF">DFP76_104178</name>
</gene>
<evidence type="ECO:0000313" key="2">
    <source>
        <dbReference type="Proteomes" id="UP000252086"/>
    </source>
</evidence>
<keyword evidence="2" id="KW-1185">Reference proteome</keyword>